<dbReference type="InterPro" id="IPR007462">
    <property type="entry name" value="COV1-like"/>
</dbReference>
<dbReference type="PANTHER" id="PTHR31876">
    <property type="entry name" value="COV-LIKE PROTEIN 1"/>
    <property type="match status" value="1"/>
</dbReference>
<keyword evidence="3" id="KW-1185">Reference proteome</keyword>
<accession>A0A7M2X0E1</accession>
<feature type="transmembrane region" description="Helical" evidence="1">
    <location>
        <begin position="52"/>
        <end position="77"/>
    </location>
</feature>
<evidence type="ECO:0000313" key="2">
    <source>
        <dbReference type="EMBL" id="QOV91143.1"/>
    </source>
</evidence>
<evidence type="ECO:0000256" key="1">
    <source>
        <dbReference type="SAM" id="Phobius"/>
    </source>
</evidence>
<dbReference type="AlphaFoldDB" id="A0A7M2X0E1"/>
<dbReference type="PANTHER" id="PTHR31876:SF26">
    <property type="entry name" value="PROTEIN LIKE COV 2"/>
    <property type="match status" value="1"/>
</dbReference>
<dbReference type="RefSeq" id="WP_206294291.1">
    <property type="nucleotide sequence ID" value="NZ_CP063458.1"/>
</dbReference>
<keyword evidence="1" id="KW-0472">Membrane</keyword>
<evidence type="ECO:0000313" key="3">
    <source>
        <dbReference type="Proteomes" id="UP000593765"/>
    </source>
</evidence>
<dbReference type="Pfam" id="PF04367">
    <property type="entry name" value="DUF502"/>
    <property type="match status" value="1"/>
</dbReference>
<protein>
    <submittedName>
        <fullName evidence="2">DUF502 domain-containing protein</fullName>
    </submittedName>
</protein>
<keyword evidence="1" id="KW-0812">Transmembrane</keyword>
<proteinExistence type="predicted"/>
<gene>
    <name evidence="2" type="ORF">IPV69_07235</name>
</gene>
<name>A0A7M2X0E1_9BACT</name>
<reference evidence="2 3" key="1">
    <citation type="submission" date="2020-10" db="EMBL/GenBank/DDBJ databases">
        <title>Wide distribution of Phycisphaera-like planctomycetes from WD2101 soil group in peatlands and genome analysis of the first cultivated representative.</title>
        <authorList>
            <person name="Dedysh S.N."/>
            <person name="Beletsky A.V."/>
            <person name="Ivanova A."/>
            <person name="Kulichevskaya I.S."/>
            <person name="Suzina N.E."/>
            <person name="Philippov D.A."/>
            <person name="Rakitin A.L."/>
            <person name="Mardanov A.V."/>
            <person name="Ravin N.V."/>
        </authorList>
    </citation>
    <scope>NUCLEOTIDE SEQUENCE [LARGE SCALE GENOMIC DNA]</scope>
    <source>
        <strain evidence="2 3">M1803</strain>
    </source>
</reference>
<dbReference type="KEGG" id="hbs:IPV69_07235"/>
<organism evidence="2 3">
    <name type="scientific">Humisphaera borealis</name>
    <dbReference type="NCBI Taxonomy" id="2807512"/>
    <lineage>
        <taxon>Bacteria</taxon>
        <taxon>Pseudomonadati</taxon>
        <taxon>Planctomycetota</taxon>
        <taxon>Phycisphaerae</taxon>
        <taxon>Tepidisphaerales</taxon>
        <taxon>Tepidisphaeraceae</taxon>
        <taxon>Humisphaera</taxon>
    </lineage>
</organism>
<dbReference type="EMBL" id="CP063458">
    <property type="protein sequence ID" value="QOV91143.1"/>
    <property type="molecule type" value="Genomic_DNA"/>
</dbReference>
<feature type="transmembrane region" description="Helical" evidence="1">
    <location>
        <begin position="12"/>
        <end position="32"/>
    </location>
</feature>
<sequence length="202" mass="21166">MDKIGAHLRKAFLAGILAVAPVAVTIFVVIYVESETRSAVEKAIGRDIAPFVGILLVVAVIYVVGVIVSSLIGKLLLRLADKALSRLPVVKSVYSAWKQIALTPGGGEGMYAKVVMIEAEGAVGTAAEPAMQMGFTSAESVPGNADLWPVFVPQCPNPLNGRLLFVPKSKCRVTNISAEDAFKMLLSTGNFIPAGVGSNSTP</sequence>
<dbReference type="Proteomes" id="UP000593765">
    <property type="component" value="Chromosome"/>
</dbReference>
<keyword evidence="1" id="KW-1133">Transmembrane helix</keyword>